<reference evidence="3" key="1">
    <citation type="journal article" date="2021" name="Front. Microbiol.">
        <title>Comprehensive Comparative Genomics and Phenotyping of Methylobacterium Species.</title>
        <authorList>
            <person name="Alessa O."/>
            <person name="Ogura Y."/>
            <person name="Fujitani Y."/>
            <person name="Takami H."/>
            <person name="Hayashi T."/>
            <person name="Sahin N."/>
            <person name="Tani A."/>
        </authorList>
    </citation>
    <scope>NUCLEOTIDE SEQUENCE</scope>
    <source>
        <strain evidence="3">KCTC 52305</strain>
    </source>
</reference>
<dbReference type="Proteomes" id="UP001055167">
    <property type="component" value="Unassembled WGS sequence"/>
</dbReference>
<dbReference type="EMBL" id="BPQH01000031">
    <property type="protein sequence ID" value="GJD53513.1"/>
    <property type="molecule type" value="Genomic_DNA"/>
</dbReference>
<comment type="caution">
    <text evidence="3">The sequence shown here is derived from an EMBL/GenBank/DDBJ whole genome shotgun (WGS) entry which is preliminary data.</text>
</comment>
<gene>
    <name evidence="3" type="primary">malT_5</name>
    <name evidence="3" type="ORF">OPKNFCMD_6289</name>
</gene>
<dbReference type="Gene3D" id="3.40.50.2300">
    <property type="match status" value="1"/>
</dbReference>
<sequence>MTPITYPDTLIVGDDELLREGLSLLLQSADYAVSGSFSQMPDRIDCDLLIVCSDRDGTILSHVGCLGRMPSRTKLVVLMSRGTDAGLHADVFARAAGILNRASSPKKLLIAVQAVLAGVMVHDATLLDSHDGAGEPPAVRPTSDGPILLARGFPAARAGRDTIACSLSLREREILSSLADGNSNKVIARKHNITEATVKVHVRHILRKLNFNNRTQAALWAKEYSMMTA</sequence>
<accession>A0ABQ4R734</accession>
<evidence type="ECO:0000313" key="3">
    <source>
        <dbReference type="EMBL" id="GJD53513.1"/>
    </source>
</evidence>
<dbReference type="SUPFAM" id="SSF52172">
    <property type="entry name" value="CheY-like"/>
    <property type="match status" value="1"/>
</dbReference>
<protein>
    <submittedName>
        <fullName evidence="3">HTH-type transcriptional regulator MalT</fullName>
    </submittedName>
</protein>
<evidence type="ECO:0000259" key="2">
    <source>
        <dbReference type="PROSITE" id="PS50043"/>
    </source>
</evidence>
<dbReference type="CDD" id="cd06170">
    <property type="entry name" value="LuxR_C_like"/>
    <property type="match status" value="1"/>
</dbReference>
<dbReference type="SMART" id="SM00421">
    <property type="entry name" value="HTH_LUXR"/>
    <property type="match status" value="1"/>
</dbReference>
<dbReference type="PANTHER" id="PTHR43214">
    <property type="entry name" value="TWO-COMPONENT RESPONSE REGULATOR"/>
    <property type="match status" value="1"/>
</dbReference>
<dbReference type="InterPro" id="IPR011006">
    <property type="entry name" value="CheY-like_superfamily"/>
</dbReference>
<keyword evidence="1" id="KW-0238">DNA-binding</keyword>
<proteinExistence type="predicted"/>
<evidence type="ECO:0000313" key="4">
    <source>
        <dbReference type="Proteomes" id="UP001055167"/>
    </source>
</evidence>
<organism evidence="3 4">
    <name type="scientific">Methylobacterium crusticola</name>
    <dbReference type="NCBI Taxonomy" id="1697972"/>
    <lineage>
        <taxon>Bacteria</taxon>
        <taxon>Pseudomonadati</taxon>
        <taxon>Pseudomonadota</taxon>
        <taxon>Alphaproteobacteria</taxon>
        <taxon>Hyphomicrobiales</taxon>
        <taxon>Methylobacteriaceae</taxon>
        <taxon>Methylobacterium</taxon>
    </lineage>
</organism>
<dbReference type="PANTHER" id="PTHR43214:SF42">
    <property type="entry name" value="TRANSCRIPTIONAL REGULATORY PROTEIN DESR"/>
    <property type="match status" value="1"/>
</dbReference>
<name>A0ABQ4R734_9HYPH</name>
<keyword evidence="4" id="KW-1185">Reference proteome</keyword>
<dbReference type="InterPro" id="IPR039420">
    <property type="entry name" value="WalR-like"/>
</dbReference>
<evidence type="ECO:0000256" key="1">
    <source>
        <dbReference type="ARBA" id="ARBA00023125"/>
    </source>
</evidence>
<dbReference type="PROSITE" id="PS50043">
    <property type="entry name" value="HTH_LUXR_2"/>
    <property type="match status" value="1"/>
</dbReference>
<dbReference type="InterPro" id="IPR016032">
    <property type="entry name" value="Sig_transdc_resp-reg_C-effctor"/>
</dbReference>
<dbReference type="SUPFAM" id="SSF46894">
    <property type="entry name" value="C-terminal effector domain of the bipartite response regulators"/>
    <property type="match status" value="1"/>
</dbReference>
<feature type="domain" description="HTH luxR-type" evidence="2">
    <location>
        <begin position="160"/>
        <end position="225"/>
    </location>
</feature>
<dbReference type="Pfam" id="PF00196">
    <property type="entry name" value="GerE"/>
    <property type="match status" value="1"/>
</dbReference>
<reference evidence="3" key="2">
    <citation type="submission" date="2021-08" db="EMBL/GenBank/DDBJ databases">
        <authorList>
            <person name="Tani A."/>
            <person name="Ola A."/>
            <person name="Ogura Y."/>
            <person name="Katsura K."/>
            <person name="Hayashi T."/>
        </authorList>
    </citation>
    <scope>NUCLEOTIDE SEQUENCE</scope>
    <source>
        <strain evidence="3">KCTC 52305</strain>
    </source>
</reference>
<dbReference type="InterPro" id="IPR000792">
    <property type="entry name" value="Tscrpt_reg_LuxR_C"/>
</dbReference>
<dbReference type="PRINTS" id="PR00038">
    <property type="entry name" value="HTHLUXR"/>
</dbReference>